<comment type="subcellular location">
    <subcellularLocation>
        <location evidence="6">Cell outer membrane</location>
        <topology evidence="6">Multi-pass membrane protein</topology>
    </subcellularLocation>
</comment>
<evidence type="ECO:0000313" key="13">
    <source>
        <dbReference type="Proteomes" id="UP000548326"/>
    </source>
</evidence>
<organism evidence="12 13">
    <name type="scientific">Mucilaginibacter lappiensis</name>
    <dbReference type="NCBI Taxonomy" id="354630"/>
    <lineage>
        <taxon>Bacteria</taxon>
        <taxon>Pseudomonadati</taxon>
        <taxon>Bacteroidota</taxon>
        <taxon>Sphingobacteriia</taxon>
        <taxon>Sphingobacteriales</taxon>
        <taxon>Sphingobacteriaceae</taxon>
        <taxon>Mucilaginibacter</taxon>
    </lineage>
</organism>
<dbReference type="NCBIfam" id="TIGR04056">
    <property type="entry name" value="OMP_RagA_SusC"/>
    <property type="match status" value="1"/>
</dbReference>
<accession>A0A841JF65</accession>
<dbReference type="Gene3D" id="2.60.40.1120">
    <property type="entry name" value="Carboxypeptidase-like, regulatory domain"/>
    <property type="match status" value="1"/>
</dbReference>
<dbReference type="RefSeq" id="WP_183586521.1">
    <property type="nucleotide sequence ID" value="NZ_JACHCA010000003.1"/>
</dbReference>
<dbReference type="InterPro" id="IPR000531">
    <property type="entry name" value="Beta-barrel_TonB"/>
</dbReference>
<reference evidence="12 13" key="1">
    <citation type="submission" date="2020-08" db="EMBL/GenBank/DDBJ databases">
        <title>Genomic Encyclopedia of Type Strains, Phase IV (KMG-V): Genome sequencing to study the core and pangenomes of soil and plant-associated prokaryotes.</title>
        <authorList>
            <person name="Whitman W."/>
        </authorList>
    </citation>
    <scope>NUCLEOTIDE SEQUENCE [LARGE SCALE GENOMIC DNA]</scope>
    <source>
        <strain evidence="12 13">MP601</strain>
    </source>
</reference>
<dbReference type="Pfam" id="PF07715">
    <property type="entry name" value="Plug"/>
    <property type="match status" value="1"/>
</dbReference>
<dbReference type="InterPro" id="IPR008969">
    <property type="entry name" value="CarboxyPept-like_regulatory"/>
</dbReference>
<feature type="domain" description="Secretin/TonB short N-terminal" evidence="10">
    <location>
        <begin position="50"/>
        <end position="94"/>
    </location>
</feature>
<evidence type="ECO:0000256" key="5">
    <source>
        <dbReference type="ARBA" id="ARBA00023237"/>
    </source>
</evidence>
<evidence type="ECO:0000256" key="6">
    <source>
        <dbReference type="PROSITE-ProRule" id="PRU01360"/>
    </source>
</evidence>
<dbReference type="InterPro" id="IPR037066">
    <property type="entry name" value="Plug_dom_sf"/>
</dbReference>
<dbReference type="InterPro" id="IPR012910">
    <property type="entry name" value="Plug_dom"/>
</dbReference>
<dbReference type="InterPro" id="IPR011662">
    <property type="entry name" value="Secretin/TonB_short_N"/>
</dbReference>
<keyword evidence="5 6" id="KW-0998">Cell outer membrane</keyword>
<feature type="domain" description="TonB-dependent receptor plug" evidence="11">
    <location>
        <begin position="198"/>
        <end position="302"/>
    </location>
</feature>
<keyword evidence="8" id="KW-0732">Signal</keyword>
<dbReference type="Proteomes" id="UP000548326">
    <property type="component" value="Unassembled WGS sequence"/>
</dbReference>
<dbReference type="InterPro" id="IPR023996">
    <property type="entry name" value="TonB-dep_OMP_SusC/RagA"/>
</dbReference>
<dbReference type="Gene3D" id="2.170.130.10">
    <property type="entry name" value="TonB-dependent receptor, plug domain"/>
    <property type="match status" value="1"/>
</dbReference>
<dbReference type="PROSITE" id="PS52016">
    <property type="entry name" value="TONB_DEPENDENT_REC_3"/>
    <property type="match status" value="1"/>
</dbReference>
<evidence type="ECO:0000259" key="9">
    <source>
        <dbReference type="Pfam" id="PF00593"/>
    </source>
</evidence>
<dbReference type="AlphaFoldDB" id="A0A841JF65"/>
<dbReference type="InterPro" id="IPR023997">
    <property type="entry name" value="TonB-dep_OMP_SusC/RagA_CS"/>
</dbReference>
<dbReference type="EMBL" id="JACHCA010000003">
    <property type="protein sequence ID" value="MBB6127288.1"/>
    <property type="molecule type" value="Genomic_DNA"/>
</dbReference>
<evidence type="ECO:0000256" key="7">
    <source>
        <dbReference type="RuleBase" id="RU003357"/>
    </source>
</evidence>
<evidence type="ECO:0000313" key="12">
    <source>
        <dbReference type="EMBL" id="MBB6127288.1"/>
    </source>
</evidence>
<keyword evidence="3" id="KW-0408">Iron</keyword>
<keyword evidence="1 6" id="KW-0813">Transport</keyword>
<comment type="similarity">
    <text evidence="6 7">Belongs to the TonB-dependent receptor family.</text>
</comment>
<proteinExistence type="inferred from homology"/>
<dbReference type="FunFam" id="2.60.40.1120:FF:000003">
    <property type="entry name" value="Outer membrane protein Omp121"/>
    <property type="match status" value="1"/>
</dbReference>
<evidence type="ECO:0000256" key="2">
    <source>
        <dbReference type="ARBA" id="ARBA00022496"/>
    </source>
</evidence>
<name>A0A841JF65_9SPHI</name>
<dbReference type="Pfam" id="PF13715">
    <property type="entry name" value="CarbopepD_reg_2"/>
    <property type="match status" value="1"/>
</dbReference>
<evidence type="ECO:0000256" key="4">
    <source>
        <dbReference type="ARBA" id="ARBA00023136"/>
    </source>
</evidence>
<evidence type="ECO:0000256" key="8">
    <source>
        <dbReference type="SAM" id="SignalP"/>
    </source>
</evidence>
<dbReference type="Pfam" id="PF00593">
    <property type="entry name" value="TonB_dep_Rec_b-barrel"/>
    <property type="match status" value="1"/>
</dbReference>
<feature type="signal peptide" evidence="8">
    <location>
        <begin position="1"/>
        <end position="17"/>
    </location>
</feature>
<feature type="chain" id="PRO_5032411704" evidence="8">
    <location>
        <begin position="18"/>
        <end position="1140"/>
    </location>
</feature>
<dbReference type="SUPFAM" id="SSF56935">
    <property type="entry name" value="Porins"/>
    <property type="match status" value="1"/>
</dbReference>
<keyword evidence="2" id="KW-0410">Iron transport</keyword>
<evidence type="ECO:0000259" key="10">
    <source>
        <dbReference type="Pfam" id="PF07660"/>
    </source>
</evidence>
<dbReference type="NCBIfam" id="TIGR04057">
    <property type="entry name" value="SusC_RagA_signa"/>
    <property type="match status" value="1"/>
</dbReference>
<evidence type="ECO:0000259" key="11">
    <source>
        <dbReference type="Pfam" id="PF07715"/>
    </source>
</evidence>
<comment type="caution">
    <text evidence="12">The sequence shown here is derived from an EMBL/GenBank/DDBJ whole genome shotgun (WGS) entry which is preliminary data.</text>
</comment>
<keyword evidence="6" id="KW-0812">Transmembrane</keyword>
<keyword evidence="7" id="KW-0798">TonB box</keyword>
<dbReference type="InterPro" id="IPR039426">
    <property type="entry name" value="TonB-dep_rcpt-like"/>
</dbReference>
<protein>
    <submittedName>
        <fullName evidence="12">TonB-linked SusC/RagA family outer membrane protein</fullName>
    </submittedName>
</protein>
<dbReference type="Pfam" id="PF07660">
    <property type="entry name" value="STN"/>
    <property type="match status" value="1"/>
</dbReference>
<dbReference type="SUPFAM" id="SSF49464">
    <property type="entry name" value="Carboxypeptidase regulatory domain-like"/>
    <property type="match status" value="1"/>
</dbReference>
<keyword evidence="2" id="KW-0406">Ion transport</keyword>
<feature type="domain" description="TonB-dependent receptor-like beta-barrel" evidence="9">
    <location>
        <begin position="510"/>
        <end position="1089"/>
    </location>
</feature>
<gene>
    <name evidence="12" type="ORF">HDF22_001394</name>
</gene>
<keyword evidence="4 6" id="KW-0472">Membrane</keyword>
<dbReference type="GO" id="GO:0009279">
    <property type="term" value="C:cell outer membrane"/>
    <property type="evidence" value="ECO:0007669"/>
    <property type="project" value="UniProtKB-SubCell"/>
</dbReference>
<sequence length="1140" mass="126886">MKITIFLIILFCLRASANTDAQTISLSEKNVSIEKVITKIKHQSGYVFWYESKLLKNVPAVSINLQNATIQQALDMLFKDQPLVYTIVDNTIVIDEKPKSSNQLPLLQNITGKVTDDKGVPVPGVNVTVKGAQKGTITDINGLYRLPVERGEIIVFSFVGFKKQEVVVKEQKEINVTLEQDQSKLNDVVVVGYGSQKKVNLTGAVGTISGSVLEDRPLSTVGRGLQGQLPGLNINSDNGQPGRGATFNIRGFTSINGGSPLILVDGITTDINNINPDDIASATILKDAAAAAVYGSRAAFGVILITTKTGQTGSSPKVSYNMNYAIHKIANLPDVVTDPATVVDYKNQAYSGYYGVNLYNTTFVDYAKKRSQNPSLPAAIPNPADPTSYMYVGNTNWFDELYKPDNASQNHNLSVSGGSDRITYYFSADYNTQTGVFRYNPDKYDRINMRAKLDFKVTDWLHIYTNTSYNRTVYNEPSLWTSDYTSGDLYHEVGRIGTLGIPKNPDGSWTSSGVDIGFLQQGGRANTVTNQPQNTVGFSTSFFNNTWRIKGDYTFRATNDYYQSYRVAIPYEVGPNQQISYAGHSEASAHADDNSYQAINIYSEYERTFGKHYFKGMIGFNQELNKYNYFEAQNNDLISSNVGYLDQTTGTTPSVGGNGYQWAVRGIFSRLNYSYNNKYLVEVDARYDGSSRFPLNNHYGFFPSASAGWRVSEEPFFKSLNSVVTNFKLRASYGSLGNDQSLGNYDFIPKLPSGKISNILGGTQPTIVYPATLVSPNITWEKVYSRDGGVDITLFGKLDATFDWYQRDTKDMITKGFQLPAVLGAIQPKENAADLRTRGWELNLSYNDQFQLAGKPFKYSVRANLWDSKTIITRYNNPNKYWFGGDYYEGEQIGDIWGLTTMGIFQSDAAAKGKPDQSKLQGYYAWNKAGEIQYADRNGDGKIDYGDGTVGNPGDAHVIGNTSPRYNFGFGGNFAWNNFDFSIFFQGIGKATFNPQTTGYYWSMFFAPWENVYKNIVGNTWTPENPNAFFPSLKGWRAGDAGAWKDLAVPQTRYMYSAAYIRLKNLSVGYSFNLSFLRKIGVDRLRIYFSGEDLWESDHLPQGFDPEGLNHVPGSVVGQFGAGKIYPFQRGYSFGLNVKF</sequence>
<evidence type="ECO:0000256" key="1">
    <source>
        <dbReference type="ARBA" id="ARBA00022448"/>
    </source>
</evidence>
<dbReference type="GO" id="GO:0006826">
    <property type="term" value="P:iron ion transport"/>
    <property type="evidence" value="ECO:0007669"/>
    <property type="project" value="UniProtKB-KW"/>
</dbReference>
<evidence type="ECO:0000256" key="3">
    <source>
        <dbReference type="ARBA" id="ARBA00023004"/>
    </source>
</evidence>
<keyword evidence="6" id="KW-1134">Transmembrane beta strand</keyword>